<evidence type="ECO:0000256" key="1">
    <source>
        <dbReference type="ARBA" id="ARBA00004162"/>
    </source>
</evidence>
<keyword evidence="6" id="KW-0472">Membrane</keyword>
<evidence type="ECO:0000256" key="2">
    <source>
        <dbReference type="ARBA" id="ARBA00010265"/>
    </source>
</evidence>
<comment type="caution">
    <text evidence="8">The sequence shown here is derived from an EMBL/GenBank/DDBJ whole genome shotgun (WGS) entry which is preliminary data.</text>
</comment>
<dbReference type="NCBIfam" id="NF038091">
    <property type="entry name" value="T4SS_VirB10"/>
    <property type="match status" value="1"/>
</dbReference>
<feature type="region of interest" description="Disordered" evidence="7">
    <location>
        <begin position="120"/>
        <end position="184"/>
    </location>
</feature>
<dbReference type="Pfam" id="PF03743">
    <property type="entry name" value="TrbI"/>
    <property type="match status" value="1"/>
</dbReference>
<dbReference type="InterPro" id="IPR042217">
    <property type="entry name" value="T4SS_VirB10/TrbI"/>
</dbReference>
<dbReference type="AlphaFoldDB" id="T0M8D2"/>
<keyword evidence="8" id="KW-0614">Plasmid</keyword>
<evidence type="ECO:0000256" key="6">
    <source>
        <dbReference type="ARBA" id="ARBA00023136"/>
    </source>
</evidence>
<protein>
    <submittedName>
        <fullName evidence="8">TraL protein</fullName>
    </submittedName>
</protein>
<organism evidence="8">
    <name type="scientific">Kingella kingae KKC2005004457</name>
    <dbReference type="NCBI Taxonomy" id="1229911"/>
    <lineage>
        <taxon>Bacteria</taxon>
        <taxon>Pseudomonadati</taxon>
        <taxon>Pseudomonadota</taxon>
        <taxon>Betaproteobacteria</taxon>
        <taxon>Neisseriales</taxon>
        <taxon>Neisseriaceae</taxon>
        <taxon>Kingella</taxon>
    </lineage>
</organism>
<comment type="subcellular location">
    <subcellularLocation>
        <location evidence="1">Cell membrane</location>
        <topology evidence="1">Single-pass membrane protein</topology>
    </subcellularLocation>
</comment>
<reference evidence="8" key="1">
    <citation type="journal article" date="2013" name="Antimicrob. Agents Chemother.">
        <title>Characterization of TEM-1 beta-lactamase producing Kingella kingae clinical isolates.</title>
        <authorList>
            <person name="Banerjee A."/>
            <person name="Kaplan J.B."/>
            <person name="Soherwardy A."/>
            <person name="Nudell Y."/>
            <person name="Mackenzie G.A."/>
            <person name="Johnson S."/>
            <person name="Balashova N.V."/>
        </authorList>
    </citation>
    <scope>NUCLEOTIDE SEQUENCE</scope>
    <source>
        <strain evidence="8">KKC2005004457</strain>
        <plasmid evidence="8">unnamed</plasmid>
    </source>
</reference>
<accession>T0M8D2</accession>
<evidence type="ECO:0000256" key="3">
    <source>
        <dbReference type="ARBA" id="ARBA00022475"/>
    </source>
</evidence>
<dbReference type="GO" id="GO:0005886">
    <property type="term" value="C:plasma membrane"/>
    <property type="evidence" value="ECO:0007669"/>
    <property type="project" value="UniProtKB-SubCell"/>
</dbReference>
<evidence type="ECO:0000256" key="4">
    <source>
        <dbReference type="ARBA" id="ARBA00022692"/>
    </source>
</evidence>
<proteinExistence type="inferred from homology"/>
<evidence type="ECO:0000313" key="8">
    <source>
        <dbReference type="EMBL" id="EQB59616.1"/>
    </source>
</evidence>
<feature type="compositionally biased region" description="Low complexity" evidence="7">
    <location>
        <begin position="25"/>
        <end position="36"/>
    </location>
</feature>
<evidence type="ECO:0000256" key="5">
    <source>
        <dbReference type="ARBA" id="ARBA00022989"/>
    </source>
</evidence>
<sequence>GGIILMMLLGFAAVIKSDKKEATDKANAAKKQAATAPNFKLPDPPPEALPPLGASAVSQPVEAPVIIEQSAPTPPVVAAPPPVQAEPAQPVIVEAPKDLPPTPDEIRMRSPLMVGGGAMSQPVSLGGSSQVPTGEWNGDLSEGENIAENGMSNNDNRKQGQTPLSGQFNATATPPQSARKLGNRNMLLSKGTIITCNMATRLETQIAGQTACIIPNNIYSDNGNVLLLERGSLVEGEYQRVADMGKSRIFVLWTRVRTPNGVTVHLNSAASDQLGGAGMDGYVKHHWFKRFGNALMFSLIQDGIATGLQRLEKSETAQTVVYENSQEATDELVKEIIKSTSNIPPTIYKNQGDKVGIYISRDLDFGTVYKLRPLY</sequence>
<feature type="region of interest" description="Disordered" evidence="7">
    <location>
        <begin position="20"/>
        <end position="57"/>
    </location>
</feature>
<keyword evidence="3" id="KW-1003">Cell membrane</keyword>
<name>T0M8D2_KINKI</name>
<feature type="compositionally biased region" description="Polar residues" evidence="7">
    <location>
        <begin position="150"/>
        <end position="176"/>
    </location>
</feature>
<dbReference type="InterPro" id="IPR005498">
    <property type="entry name" value="T4SS_VirB10/TraB/TrbI"/>
</dbReference>
<dbReference type="InterPro" id="IPR047695">
    <property type="entry name" value="T4SS_VirB10/PtlG"/>
</dbReference>
<dbReference type="EMBL" id="AMPT01000011">
    <property type="protein sequence ID" value="EQB59616.1"/>
    <property type="molecule type" value="Genomic_DNA"/>
</dbReference>
<keyword evidence="5" id="KW-1133">Transmembrane helix</keyword>
<comment type="similarity">
    <text evidence="2">Belongs to the TrbI/VirB10 family.</text>
</comment>
<geneLocation type="plasmid" evidence="8">
    <name>unnamed</name>
</geneLocation>
<evidence type="ECO:0000256" key="7">
    <source>
        <dbReference type="SAM" id="MobiDB-lite"/>
    </source>
</evidence>
<dbReference type="Gene3D" id="2.40.128.260">
    <property type="entry name" value="Type IV secretion system, VirB10/TraB/TrbI"/>
    <property type="match status" value="1"/>
</dbReference>
<feature type="compositionally biased region" description="Polar residues" evidence="7">
    <location>
        <begin position="121"/>
        <end position="132"/>
    </location>
</feature>
<gene>
    <name evidence="8" type="ORF">C297_p00210</name>
</gene>
<feature type="non-terminal residue" evidence="8">
    <location>
        <position position="1"/>
    </location>
</feature>
<keyword evidence="4" id="KW-0812">Transmembrane</keyword>
<dbReference type="CDD" id="cd16429">
    <property type="entry name" value="VirB10"/>
    <property type="match status" value="1"/>
</dbReference>